<dbReference type="Pfam" id="PF02073">
    <property type="entry name" value="Peptidase_M29"/>
    <property type="match status" value="1"/>
</dbReference>
<dbReference type="PANTHER" id="PTHR34448">
    <property type="entry name" value="AMINOPEPTIDASE"/>
    <property type="match status" value="1"/>
</dbReference>
<dbReference type="Proteomes" id="UP000503840">
    <property type="component" value="Unassembled WGS sequence"/>
</dbReference>
<dbReference type="GO" id="GO:0006508">
    <property type="term" value="P:proteolysis"/>
    <property type="evidence" value="ECO:0007669"/>
    <property type="project" value="UniProtKB-KW"/>
</dbReference>
<dbReference type="InterPro" id="IPR052170">
    <property type="entry name" value="M29_Exopeptidase"/>
</dbReference>
<evidence type="ECO:0000256" key="6">
    <source>
        <dbReference type="ARBA" id="ARBA00022670"/>
    </source>
</evidence>
<dbReference type="GO" id="GO:0008237">
    <property type="term" value="F:metallopeptidase activity"/>
    <property type="evidence" value="ECO:0007669"/>
    <property type="project" value="UniProtKB-KW"/>
</dbReference>
<evidence type="ECO:0000256" key="9">
    <source>
        <dbReference type="ARBA" id="ARBA00023049"/>
    </source>
</evidence>
<evidence type="ECO:0000256" key="8">
    <source>
        <dbReference type="ARBA" id="ARBA00022801"/>
    </source>
</evidence>
<evidence type="ECO:0000256" key="3">
    <source>
        <dbReference type="ARBA" id="ARBA00001947"/>
    </source>
</evidence>
<sequence>MFDTLTLEKYADVIIWGLQRGRSGTFAKSDFILVNYDHDALPLAEEVCCQLHDRGFIPIQRAMPTPRMDYDRYTRANNKRLATLIPGDRDMYNHLNGSISLLAPSSLTHLAGVDPELLNLVQMARQPLRQIMNTREQMGTFGWTLCMYPTQALAAQARLSLQEYARQIELACYLDDGTPTRKWRLLAKQIEALREELTGLGNCTLKVESETVDLLLKVGERRTWAGLTGRNLPSFELYVSPDYRTVEGVYTSNLPSFRSGNIVRDVRLEFKAGRVTAVSAEHSEEFVIKQLNMDEGASRIGEFALVDKRFSRISAFMANTLYDENHGGTWGSMHMALGNAYTNTFAGEATEYNEELRRALGFNSSMLHWDLVNTDRKRVTAILADGTRKTIYEDGEFTL</sequence>
<dbReference type="SUPFAM" id="SSF144052">
    <property type="entry name" value="Thermophilic metalloprotease-like"/>
    <property type="match status" value="1"/>
</dbReference>
<keyword evidence="6" id="KW-0645">Protease</keyword>
<comment type="similarity">
    <text evidence="4">Belongs to the peptidase M29 family.</text>
</comment>
<comment type="cofactor">
    <cofactor evidence="3">
        <name>Zn(2+)</name>
        <dbReference type="ChEBI" id="CHEBI:29105"/>
    </cofactor>
</comment>
<evidence type="ECO:0000256" key="5">
    <source>
        <dbReference type="ARBA" id="ARBA00022438"/>
    </source>
</evidence>
<dbReference type="Gene3D" id="3.40.1830.10">
    <property type="entry name" value="Thermophilic metalloprotease (M29)"/>
    <property type="match status" value="1"/>
</dbReference>
<dbReference type="RefSeq" id="WP_174403651.1">
    <property type="nucleotide sequence ID" value="NZ_BLVO01000004.1"/>
</dbReference>
<evidence type="ECO:0000256" key="2">
    <source>
        <dbReference type="ARBA" id="ARBA00001946"/>
    </source>
</evidence>
<dbReference type="InterPro" id="IPR000787">
    <property type="entry name" value="Peptidase_M29"/>
</dbReference>
<dbReference type="GO" id="GO:0046872">
    <property type="term" value="F:metal ion binding"/>
    <property type="evidence" value="ECO:0007669"/>
    <property type="project" value="UniProtKB-KW"/>
</dbReference>
<evidence type="ECO:0000256" key="4">
    <source>
        <dbReference type="ARBA" id="ARBA00008236"/>
    </source>
</evidence>
<proteinExistence type="inferred from homology"/>
<dbReference type="InterPro" id="IPR035097">
    <property type="entry name" value="M29_N-terminal"/>
</dbReference>
<name>A0A7J0BFL4_9BACT</name>
<reference evidence="10 11" key="1">
    <citation type="submission" date="2020-05" db="EMBL/GenBank/DDBJ databases">
        <title>Draft genome sequence of Desulfovibrio sp. strain HN2T.</title>
        <authorList>
            <person name="Ueno A."/>
            <person name="Tamazawa S."/>
            <person name="Tamamura S."/>
            <person name="Murakami T."/>
            <person name="Kiyama T."/>
            <person name="Inomata H."/>
            <person name="Amano Y."/>
            <person name="Miyakawa K."/>
            <person name="Tamaki H."/>
            <person name="Naganuma T."/>
            <person name="Kaneko K."/>
        </authorList>
    </citation>
    <scope>NUCLEOTIDE SEQUENCE [LARGE SCALE GENOMIC DNA]</scope>
    <source>
        <strain evidence="10 11">HN2</strain>
    </source>
</reference>
<organism evidence="10 11">
    <name type="scientific">Desulfovibrio subterraneus</name>
    <dbReference type="NCBI Taxonomy" id="2718620"/>
    <lineage>
        <taxon>Bacteria</taxon>
        <taxon>Pseudomonadati</taxon>
        <taxon>Thermodesulfobacteriota</taxon>
        <taxon>Desulfovibrionia</taxon>
        <taxon>Desulfovibrionales</taxon>
        <taxon>Desulfovibrionaceae</taxon>
        <taxon>Desulfovibrio</taxon>
    </lineage>
</organism>
<evidence type="ECO:0000313" key="10">
    <source>
        <dbReference type="EMBL" id="GFM31965.1"/>
    </source>
</evidence>
<dbReference type="GO" id="GO:0004177">
    <property type="term" value="F:aminopeptidase activity"/>
    <property type="evidence" value="ECO:0007669"/>
    <property type="project" value="UniProtKB-KW"/>
</dbReference>
<comment type="caution">
    <text evidence="10">The sequence shown here is derived from an EMBL/GenBank/DDBJ whole genome shotgun (WGS) entry which is preliminary data.</text>
</comment>
<evidence type="ECO:0000313" key="11">
    <source>
        <dbReference type="Proteomes" id="UP000503840"/>
    </source>
</evidence>
<evidence type="ECO:0000256" key="1">
    <source>
        <dbReference type="ARBA" id="ARBA00001941"/>
    </source>
</evidence>
<dbReference type="EMBL" id="BLVO01000004">
    <property type="protein sequence ID" value="GFM31965.1"/>
    <property type="molecule type" value="Genomic_DNA"/>
</dbReference>
<accession>A0A7J0BFL4</accession>
<dbReference type="AlphaFoldDB" id="A0A7J0BFL4"/>
<keyword evidence="5 10" id="KW-0031">Aminopeptidase</keyword>
<comment type="cofactor">
    <cofactor evidence="1">
        <name>Co(2+)</name>
        <dbReference type="ChEBI" id="CHEBI:48828"/>
    </cofactor>
</comment>
<evidence type="ECO:0000256" key="7">
    <source>
        <dbReference type="ARBA" id="ARBA00022723"/>
    </source>
</evidence>
<keyword evidence="7" id="KW-0479">Metal-binding</keyword>
<keyword evidence="11" id="KW-1185">Reference proteome</keyword>
<dbReference type="PANTHER" id="PTHR34448:SF3">
    <property type="entry name" value="AMINOPEPTIDASE AMPS"/>
    <property type="match status" value="1"/>
</dbReference>
<keyword evidence="8" id="KW-0378">Hydrolase</keyword>
<protein>
    <submittedName>
        <fullName evidence="10">Aminopeptidase</fullName>
    </submittedName>
</protein>
<comment type="cofactor">
    <cofactor evidence="2">
        <name>Mg(2+)</name>
        <dbReference type="ChEBI" id="CHEBI:18420"/>
    </cofactor>
</comment>
<dbReference type="PRINTS" id="PR00919">
    <property type="entry name" value="THERMOPTASE"/>
</dbReference>
<gene>
    <name evidence="10" type="ORF">DSM101010T_03300</name>
</gene>
<keyword evidence="9" id="KW-0482">Metalloprotease</keyword>